<evidence type="ECO:0000256" key="3">
    <source>
        <dbReference type="ARBA" id="ARBA00023163"/>
    </source>
</evidence>
<keyword evidence="7" id="KW-1185">Reference proteome</keyword>
<dbReference type="Gene3D" id="1.10.10.60">
    <property type="entry name" value="Homeodomain-like"/>
    <property type="match status" value="1"/>
</dbReference>
<keyword evidence="3" id="KW-0804">Transcription</keyword>
<evidence type="ECO:0000313" key="6">
    <source>
        <dbReference type="EMBL" id="NML09488.1"/>
    </source>
</evidence>
<dbReference type="InterPro" id="IPR001647">
    <property type="entry name" value="HTH_TetR"/>
</dbReference>
<dbReference type="InterPro" id="IPR009057">
    <property type="entry name" value="Homeodomain-like_sf"/>
</dbReference>
<dbReference type="EMBL" id="JABBFV010000002">
    <property type="protein sequence ID" value="NML09488.1"/>
    <property type="molecule type" value="Genomic_DNA"/>
</dbReference>
<dbReference type="InterPro" id="IPR036271">
    <property type="entry name" value="Tet_transcr_reg_TetR-rel_C_sf"/>
</dbReference>
<evidence type="ECO:0000256" key="4">
    <source>
        <dbReference type="PROSITE-ProRule" id="PRU00335"/>
    </source>
</evidence>
<keyword evidence="2 4" id="KW-0238">DNA-binding</keyword>
<dbReference type="RefSeq" id="WP_169571347.1">
    <property type="nucleotide sequence ID" value="NZ_JABBFV010000002.1"/>
</dbReference>
<dbReference type="Proteomes" id="UP000519023">
    <property type="component" value="Unassembled WGS sequence"/>
</dbReference>
<proteinExistence type="predicted"/>
<comment type="caution">
    <text evidence="6">The sequence shown here is derived from an EMBL/GenBank/DDBJ whole genome shotgun (WGS) entry which is preliminary data.</text>
</comment>
<dbReference type="PANTHER" id="PTHR30055:SF148">
    <property type="entry name" value="TETR-FAMILY TRANSCRIPTIONAL REGULATOR"/>
    <property type="match status" value="1"/>
</dbReference>
<feature type="domain" description="HTH tetR-type" evidence="5">
    <location>
        <begin position="16"/>
        <end position="76"/>
    </location>
</feature>
<dbReference type="SUPFAM" id="SSF48498">
    <property type="entry name" value="Tetracyclin repressor-like, C-terminal domain"/>
    <property type="match status" value="1"/>
</dbReference>
<evidence type="ECO:0000256" key="2">
    <source>
        <dbReference type="ARBA" id="ARBA00023125"/>
    </source>
</evidence>
<name>A0A7X9ZR05_9SPHN</name>
<reference evidence="6 7" key="1">
    <citation type="submission" date="2020-04" db="EMBL/GenBank/DDBJ databases">
        <title>Sphingobium sp. AR-3-1 isolated from Arctic soil.</title>
        <authorList>
            <person name="Dahal R.H."/>
            <person name="Chaudhary D.K."/>
        </authorList>
    </citation>
    <scope>NUCLEOTIDE SEQUENCE [LARGE SCALE GENOMIC DNA]</scope>
    <source>
        <strain evidence="6 7">AR-3-1</strain>
    </source>
</reference>
<dbReference type="GO" id="GO:0000976">
    <property type="term" value="F:transcription cis-regulatory region binding"/>
    <property type="evidence" value="ECO:0007669"/>
    <property type="project" value="TreeGrafter"/>
</dbReference>
<evidence type="ECO:0000256" key="1">
    <source>
        <dbReference type="ARBA" id="ARBA00023015"/>
    </source>
</evidence>
<sequence length="204" mass="22895">MTSDEGNELNRRRRGLALEEAILDAAWSELSTNGYAKFTFETVARLAGTSRPVLYRRWPTRASLASAAIVRHMNRNLIIVPDLGNLKDELQCAMRKFADRAPPSLMRLVFEMHEDMASGEVNFTDARFSENPIGDVIARGVERGEIDPERLNARVMRALPSLVMHEIIVTAQPISDQTISEIIDQIFIPLTMPLPGPTRHSEIT</sequence>
<dbReference type="AlphaFoldDB" id="A0A7X9ZR05"/>
<dbReference type="PROSITE" id="PS50977">
    <property type="entry name" value="HTH_TETR_2"/>
    <property type="match status" value="1"/>
</dbReference>
<dbReference type="Pfam" id="PF00440">
    <property type="entry name" value="TetR_N"/>
    <property type="match status" value="1"/>
</dbReference>
<dbReference type="GO" id="GO:0003700">
    <property type="term" value="F:DNA-binding transcription factor activity"/>
    <property type="evidence" value="ECO:0007669"/>
    <property type="project" value="TreeGrafter"/>
</dbReference>
<accession>A0A7X9ZR05</accession>
<dbReference type="PANTHER" id="PTHR30055">
    <property type="entry name" value="HTH-TYPE TRANSCRIPTIONAL REGULATOR RUTR"/>
    <property type="match status" value="1"/>
</dbReference>
<dbReference type="InterPro" id="IPR050109">
    <property type="entry name" value="HTH-type_TetR-like_transc_reg"/>
</dbReference>
<dbReference type="Pfam" id="PF16859">
    <property type="entry name" value="TetR_C_11"/>
    <property type="match status" value="1"/>
</dbReference>
<dbReference type="Gene3D" id="1.10.357.10">
    <property type="entry name" value="Tetracycline Repressor, domain 2"/>
    <property type="match status" value="1"/>
</dbReference>
<evidence type="ECO:0000259" key="5">
    <source>
        <dbReference type="PROSITE" id="PS50977"/>
    </source>
</evidence>
<protein>
    <submittedName>
        <fullName evidence="6">TetR/AcrR family transcriptional regulator</fullName>
    </submittedName>
</protein>
<evidence type="ECO:0000313" key="7">
    <source>
        <dbReference type="Proteomes" id="UP000519023"/>
    </source>
</evidence>
<dbReference type="SUPFAM" id="SSF46689">
    <property type="entry name" value="Homeodomain-like"/>
    <property type="match status" value="1"/>
</dbReference>
<keyword evidence="1" id="KW-0805">Transcription regulation</keyword>
<dbReference type="InterPro" id="IPR011075">
    <property type="entry name" value="TetR_C"/>
</dbReference>
<gene>
    <name evidence="6" type="ORF">HHL08_04910</name>
</gene>
<feature type="DNA-binding region" description="H-T-H motif" evidence="4">
    <location>
        <begin position="39"/>
        <end position="58"/>
    </location>
</feature>
<organism evidence="6 7">
    <name type="scientific">Sphingobium psychrophilum</name>
    <dbReference type="NCBI Taxonomy" id="2728834"/>
    <lineage>
        <taxon>Bacteria</taxon>
        <taxon>Pseudomonadati</taxon>
        <taxon>Pseudomonadota</taxon>
        <taxon>Alphaproteobacteria</taxon>
        <taxon>Sphingomonadales</taxon>
        <taxon>Sphingomonadaceae</taxon>
        <taxon>Sphingobium</taxon>
    </lineage>
</organism>